<sequence>MHVPRADGPASRTRYDALVLTGGRASRFGGGDKPGALVGGRSLLERVVTAVAGADRLIIVGDRREIDWPGELLFAREDPPGGGPVPALRAGLVHAAAPWVALLAGDLPFLTALDVEALLAAAGTGAVLVDDTGREQWLAGVWRREVLAGALARYDGRSLHGVLGPLEPALVAVRDRVPWFDCDTADDLAQANRQETA</sequence>
<keyword evidence="3" id="KW-0479">Metal-binding</keyword>
<keyword evidence="2" id="KW-0808">Transferase</keyword>
<evidence type="ECO:0000256" key="2">
    <source>
        <dbReference type="ARBA" id="ARBA00022679"/>
    </source>
</evidence>
<dbReference type="InterPro" id="IPR025877">
    <property type="entry name" value="MobA-like_NTP_Trfase"/>
</dbReference>
<feature type="domain" description="MobA-like NTP transferase" evidence="8">
    <location>
        <begin position="17"/>
        <end position="160"/>
    </location>
</feature>
<dbReference type="EMBL" id="BLAD01000046">
    <property type="protein sequence ID" value="GES00624.1"/>
    <property type="molecule type" value="Genomic_DNA"/>
</dbReference>
<dbReference type="AlphaFoldDB" id="A0A5M3VVU8"/>
<dbReference type="PANTHER" id="PTHR19136">
    <property type="entry name" value="MOLYBDENUM COFACTOR GUANYLYLTRANSFERASE"/>
    <property type="match status" value="1"/>
</dbReference>
<dbReference type="GO" id="GO:0016779">
    <property type="term" value="F:nucleotidyltransferase activity"/>
    <property type="evidence" value="ECO:0007669"/>
    <property type="project" value="TreeGrafter"/>
</dbReference>
<evidence type="ECO:0000259" key="8">
    <source>
        <dbReference type="Pfam" id="PF12804"/>
    </source>
</evidence>
<keyword evidence="10" id="KW-1185">Reference proteome</keyword>
<dbReference type="PANTHER" id="PTHR19136:SF81">
    <property type="entry name" value="MOLYBDENUM COFACTOR GUANYLYLTRANSFERASE"/>
    <property type="match status" value="1"/>
</dbReference>
<dbReference type="SUPFAM" id="SSF53448">
    <property type="entry name" value="Nucleotide-diphospho-sugar transferases"/>
    <property type="match status" value="1"/>
</dbReference>
<evidence type="ECO:0000313" key="10">
    <source>
        <dbReference type="Proteomes" id="UP000334990"/>
    </source>
</evidence>
<evidence type="ECO:0000256" key="4">
    <source>
        <dbReference type="ARBA" id="ARBA00022741"/>
    </source>
</evidence>
<evidence type="ECO:0000256" key="6">
    <source>
        <dbReference type="ARBA" id="ARBA00023134"/>
    </source>
</evidence>
<evidence type="ECO:0000313" key="9">
    <source>
        <dbReference type="EMBL" id="GES00624.1"/>
    </source>
</evidence>
<keyword evidence="4" id="KW-0547">Nucleotide-binding</keyword>
<dbReference type="Proteomes" id="UP000334990">
    <property type="component" value="Unassembled WGS sequence"/>
</dbReference>
<evidence type="ECO:0000256" key="1">
    <source>
        <dbReference type="ARBA" id="ARBA00022490"/>
    </source>
</evidence>
<organism evidence="9 10">
    <name type="scientific">Acrocarpospora corrugata</name>
    <dbReference type="NCBI Taxonomy" id="35763"/>
    <lineage>
        <taxon>Bacteria</taxon>
        <taxon>Bacillati</taxon>
        <taxon>Actinomycetota</taxon>
        <taxon>Actinomycetes</taxon>
        <taxon>Streptosporangiales</taxon>
        <taxon>Streptosporangiaceae</taxon>
        <taxon>Acrocarpospora</taxon>
    </lineage>
</organism>
<dbReference type="InterPro" id="IPR013482">
    <property type="entry name" value="Molybde_CF_guanTrfase"/>
</dbReference>
<reference evidence="9 10" key="1">
    <citation type="submission" date="2019-10" db="EMBL/GenBank/DDBJ databases">
        <title>Whole genome shotgun sequence of Acrocarpospora corrugata NBRC 13972.</title>
        <authorList>
            <person name="Ichikawa N."/>
            <person name="Kimura A."/>
            <person name="Kitahashi Y."/>
            <person name="Komaki H."/>
            <person name="Oguchi A."/>
        </authorList>
    </citation>
    <scope>NUCLEOTIDE SEQUENCE [LARGE SCALE GENOMIC DNA]</scope>
    <source>
        <strain evidence="9 10">NBRC 13972</strain>
    </source>
</reference>
<keyword evidence="1" id="KW-0963">Cytoplasm</keyword>
<evidence type="ECO:0000256" key="5">
    <source>
        <dbReference type="ARBA" id="ARBA00022842"/>
    </source>
</evidence>
<comment type="caution">
    <text evidence="9">The sequence shown here is derived from an EMBL/GenBank/DDBJ whole genome shotgun (WGS) entry which is preliminary data.</text>
</comment>
<dbReference type="GO" id="GO:0006777">
    <property type="term" value="P:Mo-molybdopterin cofactor biosynthetic process"/>
    <property type="evidence" value="ECO:0007669"/>
    <property type="project" value="UniProtKB-KW"/>
</dbReference>
<dbReference type="Gene3D" id="3.90.550.10">
    <property type="entry name" value="Spore Coat Polysaccharide Biosynthesis Protein SpsA, Chain A"/>
    <property type="match status" value="1"/>
</dbReference>
<gene>
    <name evidence="9" type="ORF">Acor_26880</name>
</gene>
<keyword evidence="5" id="KW-0460">Magnesium</keyword>
<evidence type="ECO:0000256" key="7">
    <source>
        <dbReference type="ARBA" id="ARBA00023150"/>
    </source>
</evidence>
<dbReference type="CDD" id="cd02503">
    <property type="entry name" value="MobA"/>
    <property type="match status" value="1"/>
</dbReference>
<dbReference type="GO" id="GO:0005525">
    <property type="term" value="F:GTP binding"/>
    <property type="evidence" value="ECO:0007669"/>
    <property type="project" value="UniProtKB-KW"/>
</dbReference>
<dbReference type="Pfam" id="PF12804">
    <property type="entry name" value="NTP_transf_3"/>
    <property type="match status" value="1"/>
</dbReference>
<dbReference type="RefSeq" id="WP_155336958.1">
    <property type="nucleotide sequence ID" value="NZ_BAAABN010000098.1"/>
</dbReference>
<protein>
    <recommendedName>
        <fullName evidence="8">MobA-like NTP transferase domain-containing protein</fullName>
    </recommendedName>
</protein>
<proteinExistence type="predicted"/>
<keyword evidence="7" id="KW-0501">Molybdenum cofactor biosynthesis</keyword>
<accession>A0A5M3VVU8</accession>
<evidence type="ECO:0000256" key="3">
    <source>
        <dbReference type="ARBA" id="ARBA00022723"/>
    </source>
</evidence>
<keyword evidence="6" id="KW-0342">GTP-binding</keyword>
<dbReference type="InterPro" id="IPR029044">
    <property type="entry name" value="Nucleotide-diphossugar_trans"/>
</dbReference>
<dbReference type="GO" id="GO:0046872">
    <property type="term" value="F:metal ion binding"/>
    <property type="evidence" value="ECO:0007669"/>
    <property type="project" value="UniProtKB-KW"/>
</dbReference>
<dbReference type="OrthoDB" id="4735656at2"/>
<name>A0A5M3VVU8_9ACTN</name>